<keyword evidence="1" id="KW-0812">Transmembrane</keyword>
<feature type="transmembrane region" description="Helical" evidence="1">
    <location>
        <begin position="141"/>
        <end position="162"/>
    </location>
</feature>
<sequence length="168" mass="18188">MKRSTALALVGAILLLSAAAVPFVGLLMAEWDTDYVYSIESGDSYCANVVHESGDVDGVEEFRVDYHNLSETGQRHFQRALADGKYVVENEVATAPDFHFIDDHITRGYGCYAIHYEGETYALQTSQQTEQVGPMSSSLPLYIGGGLLVLGGGLFLVGVGLAGKHRLK</sequence>
<organism evidence="3 4">
    <name type="scientific">Halospeciosus flavus</name>
    <dbReference type="NCBI Taxonomy" id="3032283"/>
    <lineage>
        <taxon>Archaea</taxon>
        <taxon>Methanobacteriati</taxon>
        <taxon>Methanobacteriota</taxon>
        <taxon>Stenosarchaea group</taxon>
        <taxon>Halobacteria</taxon>
        <taxon>Halobacteriales</taxon>
        <taxon>Halobacteriaceae</taxon>
        <taxon>Halospeciosus</taxon>
    </lineage>
</organism>
<proteinExistence type="predicted"/>
<dbReference type="InterPro" id="IPR058285">
    <property type="entry name" value="DUF7979"/>
</dbReference>
<reference evidence="3 4" key="1">
    <citation type="journal article" date="2019" name="Int. J. Syst. Evol. Microbiol.">
        <title>The Global Catalogue of Microorganisms (GCM) 10K type strain sequencing project: providing services to taxonomists for standard genome sequencing and annotation.</title>
        <authorList>
            <consortium name="The Broad Institute Genomics Platform"/>
            <consortium name="The Broad Institute Genome Sequencing Center for Infectious Disease"/>
            <person name="Wu L."/>
            <person name="Ma J."/>
        </authorList>
    </citation>
    <scope>NUCLEOTIDE SEQUENCE [LARGE SCALE GENOMIC DNA]</scope>
    <source>
        <strain evidence="3 4">XZGYJ-43</strain>
    </source>
</reference>
<dbReference type="EMBL" id="JBHTAR010000011">
    <property type="protein sequence ID" value="MFC7199717.1"/>
    <property type="molecule type" value="Genomic_DNA"/>
</dbReference>
<keyword evidence="4" id="KW-1185">Reference proteome</keyword>
<keyword evidence="1" id="KW-0472">Membrane</keyword>
<evidence type="ECO:0000259" key="2">
    <source>
        <dbReference type="Pfam" id="PF25934"/>
    </source>
</evidence>
<dbReference type="RefSeq" id="WP_279529644.1">
    <property type="nucleotide sequence ID" value="NZ_CP122312.1"/>
</dbReference>
<keyword evidence="1" id="KW-1133">Transmembrane helix</keyword>
<evidence type="ECO:0000313" key="4">
    <source>
        <dbReference type="Proteomes" id="UP001596447"/>
    </source>
</evidence>
<accession>A0ABD5Z3F6</accession>
<dbReference type="AlphaFoldDB" id="A0ABD5Z3F6"/>
<name>A0ABD5Z3F6_9EURY</name>
<dbReference type="Proteomes" id="UP001596447">
    <property type="component" value="Unassembled WGS sequence"/>
</dbReference>
<evidence type="ECO:0000313" key="3">
    <source>
        <dbReference type="EMBL" id="MFC7199717.1"/>
    </source>
</evidence>
<gene>
    <name evidence="3" type="ORF">ACFQJ9_09890</name>
</gene>
<evidence type="ECO:0000256" key="1">
    <source>
        <dbReference type="SAM" id="Phobius"/>
    </source>
</evidence>
<dbReference type="Pfam" id="PF25934">
    <property type="entry name" value="DUF7979"/>
    <property type="match status" value="1"/>
</dbReference>
<protein>
    <recommendedName>
        <fullName evidence="2">DUF7979 domain-containing protein</fullName>
    </recommendedName>
</protein>
<feature type="domain" description="DUF7979" evidence="2">
    <location>
        <begin position="52"/>
        <end position="123"/>
    </location>
</feature>
<comment type="caution">
    <text evidence="3">The sequence shown here is derived from an EMBL/GenBank/DDBJ whole genome shotgun (WGS) entry which is preliminary data.</text>
</comment>